<dbReference type="STRING" id="39950.BCB69_00910"/>
<dbReference type="InterPro" id="IPR036919">
    <property type="entry name" value="Ribo_uL30_ferredoxin-like_sf"/>
</dbReference>
<evidence type="ECO:0000256" key="1">
    <source>
        <dbReference type="ARBA" id="ARBA00007594"/>
    </source>
</evidence>
<dbReference type="Pfam" id="PF00327">
    <property type="entry name" value="Ribosomal_L30"/>
    <property type="match status" value="1"/>
</dbReference>
<evidence type="ECO:0000313" key="9">
    <source>
        <dbReference type="EMBL" id="RID94372.1"/>
    </source>
</evidence>
<dbReference type="CDD" id="cd01658">
    <property type="entry name" value="Ribosomal_L30"/>
    <property type="match status" value="1"/>
</dbReference>
<reference evidence="10" key="1">
    <citation type="submission" date="2016-08" db="EMBL/GenBank/DDBJ databases">
        <authorList>
            <person name="Holder M.E."/>
            <person name="Ajami N.J."/>
            <person name="Petrosino J.F."/>
        </authorList>
    </citation>
    <scope>NUCLEOTIDE SEQUENCE [LARGE SCALE GENOMIC DNA]</scope>
    <source>
        <strain evidence="10">F0677</strain>
    </source>
</reference>
<dbReference type="InterPro" id="IPR018038">
    <property type="entry name" value="Ribosomal_uL30_CS"/>
</dbReference>
<dbReference type="PANTHER" id="PTHR15892:SF2">
    <property type="entry name" value="LARGE RIBOSOMAL SUBUNIT PROTEIN UL30M"/>
    <property type="match status" value="1"/>
</dbReference>
<dbReference type="PROSITE" id="PS00634">
    <property type="entry name" value="RIBOSOMAL_L30"/>
    <property type="match status" value="1"/>
</dbReference>
<evidence type="ECO:0000256" key="2">
    <source>
        <dbReference type="ARBA" id="ARBA00011838"/>
    </source>
</evidence>
<dbReference type="SUPFAM" id="SSF55129">
    <property type="entry name" value="Ribosomal protein L30p/L7e"/>
    <property type="match status" value="1"/>
</dbReference>
<proteinExistence type="inferred from homology"/>
<evidence type="ECO:0000259" key="7">
    <source>
        <dbReference type="Pfam" id="PF00327"/>
    </source>
</evidence>
<dbReference type="AlphaFoldDB" id="A0A1B3WCK0"/>
<dbReference type="PIRSF" id="PIRSF002211">
    <property type="entry name" value="Ribosomal_L30_bac-type"/>
    <property type="match status" value="1"/>
</dbReference>
<evidence type="ECO:0000313" key="8">
    <source>
        <dbReference type="EMBL" id="AOH38676.1"/>
    </source>
</evidence>
<keyword evidence="4 5" id="KW-0687">Ribonucleoprotein</keyword>
<dbReference type="OrthoDB" id="9812790at2"/>
<dbReference type="Gene3D" id="3.30.1390.20">
    <property type="entry name" value="Ribosomal protein L30, ferredoxin-like fold domain"/>
    <property type="match status" value="1"/>
</dbReference>
<dbReference type="EMBL" id="QWKU01000001">
    <property type="protein sequence ID" value="RID94372.1"/>
    <property type="molecule type" value="Genomic_DNA"/>
</dbReference>
<dbReference type="RefSeq" id="WP_022513910.1">
    <property type="nucleotide sequence ID" value="NZ_CP017037.1"/>
</dbReference>
<dbReference type="Proteomes" id="UP000094757">
    <property type="component" value="Chromosome"/>
</dbReference>
<evidence type="ECO:0000256" key="3">
    <source>
        <dbReference type="ARBA" id="ARBA00022980"/>
    </source>
</evidence>
<dbReference type="InterPro" id="IPR005996">
    <property type="entry name" value="Ribosomal_uL30_bac-type"/>
</dbReference>
<keyword evidence="3 5" id="KW-0689">Ribosomal protein</keyword>
<sequence>MSKVTITLKKSVIGSKPDQVATVKALGLKKTNSSVEQELTPQIKGMLHKVRHLVEVKEN</sequence>
<evidence type="ECO:0000256" key="6">
    <source>
        <dbReference type="RuleBase" id="RU003734"/>
    </source>
</evidence>
<protein>
    <recommendedName>
        <fullName evidence="5">Large ribosomal subunit protein uL30</fullName>
    </recommendedName>
</protein>
<dbReference type="GO" id="GO:0006412">
    <property type="term" value="P:translation"/>
    <property type="evidence" value="ECO:0007669"/>
    <property type="project" value="UniProtKB-UniRule"/>
</dbReference>
<dbReference type="HAMAP" id="MF_01371_B">
    <property type="entry name" value="Ribosomal_uL30_B"/>
    <property type="match status" value="1"/>
</dbReference>
<gene>
    <name evidence="5" type="primary">rpmD</name>
    <name evidence="8" type="ORF">BCB69_00910</name>
    <name evidence="9" type="ORF">DX915_02275</name>
</gene>
<accession>A0A1B3WCK0</accession>
<comment type="similarity">
    <text evidence="1 5 6">Belongs to the universal ribosomal protein uL30 family.</text>
</comment>
<evidence type="ECO:0000256" key="5">
    <source>
        <dbReference type="HAMAP-Rule" id="MF_01371"/>
    </source>
</evidence>
<keyword evidence="11" id="KW-1185">Reference proteome</keyword>
<dbReference type="NCBIfam" id="TIGR01308">
    <property type="entry name" value="rpmD_bact"/>
    <property type="match status" value="1"/>
</dbReference>
<organism evidence="8 10">
    <name type="scientific">Dialister pneumosintes</name>
    <dbReference type="NCBI Taxonomy" id="39950"/>
    <lineage>
        <taxon>Bacteria</taxon>
        <taxon>Bacillati</taxon>
        <taxon>Bacillota</taxon>
        <taxon>Negativicutes</taxon>
        <taxon>Veillonellales</taxon>
        <taxon>Veillonellaceae</taxon>
        <taxon>Dialister</taxon>
    </lineage>
</organism>
<name>A0A1B3WCK0_9FIRM</name>
<evidence type="ECO:0000256" key="4">
    <source>
        <dbReference type="ARBA" id="ARBA00023274"/>
    </source>
</evidence>
<reference evidence="9 11" key="3">
    <citation type="submission" date="2018-08" db="EMBL/GenBank/DDBJ databases">
        <title>Draft genome sequence of Dialister pneumosintes KCOM 1685.</title>
        <authorList>
            <person name="Kook J.-K."/>
            <person name="Park S.-N."/>
            <person name="Lim Y.K."/>
        </authorList>
    </citation>
    <scope>NUCLEOTIDE SEQUENCE [LARGE SCALE GENOMIC DNA]</scope>
    <source>
        <strain evidence="9 11">KCOM 1685</strain>
    </source>
</reference>
<dbReference type="Proteomes" id="UP000266262">
    <property type="component" value="Unassembled WGS sequence"/>
</dbReference>
<dbReference type="InterPro" id="IPR016082">
    <property type="entry name" value="Ribosomal_uL30_ferredoxin-like"/>
</dbReference>
<dbReference type="GO" id="GO:0022625">
    <property type="term" value="C:cytosolic large ribosomal subunit"/>
    <property type="evidence" value="ECO:0007669"/>
    <property type="project" value="TreeGrafter"/>
</dbReference>
<comment type="subunit">
    <text evidence="2 5">Part of the 50S ribosomal subunit.</text>
</comment>
<dbReference type="GO" id="GO:0003735">
    <property type="term" value="F:structural constituent of ribosome"/>
    <property type="evidence" value="ECO:0007669"/>
    <property type="project" value="InterPro"/>
</dbReference>
<dbReference type="FunFam" id="3.30.1390.20:FF:000001">
    <property type="entry name" value="50S ribosomal protein L30"/>
    <property type="match status" value="1"/>
</dbReference>
<dbReference type="PANTHER" id="PTHR15892">
    <property type="entry name" value="MITOCHONDRIAL RIBOSOMAL PROTEIN L30"/>
    <property type="match status" value="1"/>
</dbReference>
<evidence type="ECO:0000313" key="11">
    <source>
        <dbReference type="Proteomes" id="UP000266262"/>
    </source>
</evidence>
<reference evidence="8" key="2">
    <citation type="submission" date="2016-08" db="EMBL/GenBank/DDBJ databases">
        <authorList>
            <person name="Seilhamer J.J."/>
        </authorList>
    </citation>
    <scope>NUCLEOTIDE SEQUENCE [LARGE SCALE GENOMIC DNA]</scope>
    <source>
        <strain evidence="8">F0677</strain>
    </source>
</reference>
<dbReference type="EMBL" id="CP017037">
    <property type="protein sequence ID" value="AOH38676.1"/>
    <property type="molecule type" value="Genomic_DNA"/>
</dbReference>
<feature type="domain" description="Large ribosomal subunit protein uL30-like ferredoxin-like fold" evidence="7">
    <location>
        <begin position="5"/>
        <end position="54"/>
    </location>
</feature>
<evidence type="ECO:0000313" key="10">
    <source>
        <dbReference type="Proteomes" id="UP000094757"/>
    </source>
</evidence>
<dbReference type="KEGG" id="dpn:BCB69_00910"/>